<dbReference type="EMBL" id="RJTM01000085">
    <property type="protein sequence ID" value="RNL85974.1"/>
    <property type="molecule type" value="Genomic_DNA"/>
</dbReference>
<name>A0A3N0EDR8_SINP1</name>
<dbReference type="PROSITE" id="PS51257">
    <property type="entry name" value="PROKAR_LIPOPROTEIN"/>
    <property type="match status" value="1"/>
</dbReference>
<comment type="caution">
    <text evidence="1">The sequence shown here is derived from an EMBL/GenBank/DDBJ whole genome shotgun (WGS) entry which is preliminary data.</text>
</comment>
<organism evidence="1 2">
    <name type="scientific">Sinomicrobium pectinilyticum</name>
    <dbReference type="NCBI Taxonomy" id="1084421"/>
    <lineage>
        <taxon>Bacteria</taxon>
        <taxon>Pseudomonadati</taxon>
        <taxon>Bacteroidota</taxon>
        <taxon>Flavobacteriia</taxon>
        <taxon>Flavobacteriales</taxon>
        <taxon>Flavobacteriaceae</taxon>
        <taxon>Sinomicrobium</taxon>
    </lineage>
</organism>
<evidence type="ECO:0000313" key="1">
    <source>
        <dbReference type="EMBL" id="RNL85974.1"/>
    </source>
</evidence>
<dbReference type="SUPFAM" id="SSF48452">
    <property type="entry name" value="TPR-like"/>
    <property type="match status" value="1"/>
</dbReference>
<sequence>MKNIYKTLFITLFSSLSLGSCTGIDDLQDDPNRALEVPPELLLTQLETRAFNTISLSAALATRQLVFTDGVNSDQYYNWQRSGFNAYEDLKQVQQMVLEAERTEMPAYKSLARFFRSYFITGLTRTFGDVPYTEAILATEGNFAPAYDTQKDIYLSVLNELKTASEELAENGDNIRGDVIYTGDALLWRKLINSYYLRVLLSLSNKTGDADLNIVQRFREVVNNPGTYPVLASAEDNGVLPFHNIEGNRYPLFQNNGLQTAYYMEKTFVDRLKTLQDPRLFSFAQRTPKAVQQNMEVTDFEAYNGLSGSAPLDENVDIAGNGDASMINERYYKEAANEPGILISYAELQFILAEAAYRGWISKDADTFYKNGIKASMEFYNIAEEDINTYLENPAVQLGENAIENILTQKHIAMFMNTGWQIFFEQRRTGYPEFDVSGGGVLNNGRIPKRWMYPAKELTQNRANVDAAIERQFPEGDDINAEMWLVKKE</sequence>
<evidence type="ECO:0000313" key="2">
    <source>
        <dbReference type="Proteomes" id="UP000267469"/>
    </source>
</evidence>
<protein>
    <submittedName>
        <fullName evidence="1">SusD/RagB family nutrient-binding outer membrane lipoprotein</fullName>
    </submittedName>
</protein>
<dbReference type="InterPro" id="IPR011990">
    <property type="entry name" value="TPR-like_helical_dom_sf"/>
</dbReference>
<gene>
    <name evidence="1" type="ORF">ED312_12005</name>
</gene>
<dbReference type="RefSeq" id="WP_123216260.1">
    <property type="nucleotide sequence ID" value="NZ_RJTM01000085.1"/>
</dbReference>
<accession>A0A3N0EDR8</accession>
<proteinExistence type="predicted"/>
<dbReference type="AlphaFoldDB" id="A0A3N0EDR8"/>
<dbReference type="Proteomes" id="UP000267469">
    <property type="component" value="Unassembled WGS sequence"/>
</dbReference>
<dbReference type="InterPro" id="IPR041662">
    <property type="entry name" value="SusD-like_2"/>
</dbReference>
<keyword evidence="1" id="KW-0449">Lipoprotein</keyword>
<keyword evidence="2" id="KW-1185">Reference proteome</keyword>
<reference evidence="1 2" key="1">
    <citation type="submission" date="2018-10" db="EMBL/GenBank/DDBJ databases">
        <title>Sinomicrobium pectinilyticum sp. nov., a pectinase-producing bacterium isolated from alkaline and saline soil, and emended description of the genus Sinomicrobium.</title>
        <authorList>
            <person name="Cheng B."/>
            <person name="Li C."/>
            <person name="Lai Q."/>
            <person name="Du M."/>
            <person name="Shao Z."/>
            <person name="Xu P."/>
            <person name="Yang C."/>
        </authorList>
    </citation>
    <scope>NUCLEOTIDE SEQUENCE [LARGE SCALE GENOMIC DNA]</scope>
    <source>
        <strain evidence="1 2">5DNS001</strain>
    </source>
</reference>
<dbReference type="OrthoDB" id="725917at2"/>
<dbReference type="Pfam" id="PF12771">
    <property type="entry name" value="SusD-like_2"/>
    <property type="match status" value="1"/>
</dbReference>
<dbReference type="Gene3D" id="1.25.40.390">
    <property type="match status" value="1"/>
</dbReference>